<name>A0ABQ5IT98_9ASTR</name>
<keyword evidence="3" id="KW-1185">Reference proteome</keyword>
<organism evidence="2 3">
    <name type="scientific">Tanacetum coccineum</name>
    <dbReference type="NCBI Taxonomy" id="301880"/>
    <lineage>
        <taxon>Eukaryota</taxon>
        <taxon>Viridiplantae</taxon>
        <taxon>Streptophyta</taxon>
        <taxon>Embryophyta</taxon>
        <taxon>Tracheophyta</taxon>
        <taxon>Spermatophyta</taxon>
        <taxon>Magnoliopsida</taxon>
        <taxon>eudicotyledons</taxon>
        <taxon>Gunneridae</taxon>
        <taxon>Pentapetalae</taxon>
        <taxon>asterids</taxon>
        <taxon>campanulids</taxon>
        <taxon>Asterales</taxon>
        <taxon>Asteraceae</taxon>
        <taxon>Asteroideae</taxon>
        <taxon>Anthemideae</taxon>
        <taxon>Anthemidinae</taxon>
        <taxon>Tanacetum</taxon>
    </lineage>
</organism>
<comment type="caution">
    <text evidence="2">The sequence shown here is derived from an EMBL/GenBank/DDBJ whole genome shotgun (WGS) entry which is preliminary data.</text>
</comment>
<protein>
    <submittedName>
        <fullName evidence="2">Uncharacterized protein</fullName>
    </submittedName>
</protein>
<dbReference type="EMBL" id="BQNB010021153">
    <property type="protein sequence ID" value="GJU03444.1"/>
    <property type="molecule type" value="Genomic_DNA"/>
</dbReference>
<feature type="region of interest" description="Disordered" evidence="1">
    <location>
        <begin position="214"/>
        <end position="298"/>
    </location>
</feature>
<feature type="compositionally biased region" description="Basic residues" evidence="1">
    <location>
        <begin position="152"/>
        <end position="162"/>
    </location>
</feature>
<proteinExistence type="predicted"/>
<reference evidence="2" key="1">
    <citation type="journal article" date="2022" name="Int. J. Mol. Sci.">
        <title>Draft Genome of Tanacetum Coccineum: Genomic Comparison of Closely Related Tanacetum-Family Plants.</title>
        <authorList>
            <person name="Yamashiro T."/>
            <person name="Shiraishi A."/>
            <person name="Nakayama K."/>
            <person name="Satake H."/>
        </authorList>
    </citation>
    <scope>NUCLEOTIDE SEQUENCE</scope>
</reference>
<dbReference type="Proteomes" id="UP001151760">
    <property type="component" value="Unassembled WGS sequence"/>
</dbReference>
<gene>
    <name evidence="2" type="ORF">Tco_1113782</name>
</gene>
<evidence type="ECO:0000313" key="2">
    <source>
        <dbReference type="EMBL" id="GJU03444.1"/>
    </source>
</evidence>
<feature type="compositionally biased region" description="Basic and acidic residues" evidence="1">
    <location>
        <begin position="255"/>
        <end position="289"/>
    </location>
</feature>
<feature type="compositionally biased region" description="Low complexity" evidence="1">
    <location>
        <begin position="214"/>
        <end position="225"/>
    </location>
</feature>
<accession>A0ABQ5IT98</accession>
<feature type="region of interest" description="Disordered" evidence="1">
    <location>
        <begin position="152"/>
        <end position="172"/>
    </location>
</feature>
<sequence length="298" mass="33238">MEHENQQQAAQDEALVPIDDQVKIGACNLRIDPICMQQFCDTISKNKSTFSYQFQLDNQKFEFGVMLFHEILQITPRVPNQKFVEPPPRDALVSFVKQLDAMMNDEIKNSVPYLTYLDLSTNTEVDIPKVGKGHGKGVMRKKKAEIVIPKEKKKAITPRKKSSITADDNILPDPNEALKLEAKGIETLSKAAQYIYDMKTASKASKLDYKIQQQSKGSSEGSGIILEVPNEPNNISGSSSSSLFGFDDEIEDVSSDDKVKVEENKAKEGKDTKEQAKEEPPVDNQDRMEPVGGEQAKV</sequence>
<evidence type="ECO:0000256" key="1">
    <source>
        <dbReference type="SAM" id="MobiDB-lite"/>
    </source>
</evidence>
<evidence type="ECO:0000313" key="3">
    <source>
        <dbReference type="Proteomes" id="UP001151760"/>
    </source>
</evidence>
<reference evidence="2" key="2">
    <citation type="submission" date="2022-01" db="EMBL/GenBank/DDBJ databases">
        <authorList>
            <person name="Yamashiro T."/>
            <person name="Shiraishi A."/>
            <person name="Satake H."/>
            <person name="Nakayama K."/>
        </authorList>
    </citation>
    <scope>NUCLEOTIDE SEQUENCE</scope>
</reference>